<protein>
    <submittedName>
        <fullName evidence="10">Thiol reductant ABC exporter subunit CydD</fullName>
    </submittedName>
</protein>
<feature type="transmembrane region" description="Helical" evidence="7">
    <location>
        <begin position="67"/>
        <end position="91"/>
    </location>
</feature>
<sequence length="508" mass="52502">VRVGLRRDGLLAALRLGPGWLAEERRGELAVRLGPGLDALDTAVAEALPRAVLAVASPLVLLGAIGWLNWLSMVTVVVVLAIVPLFLALVGRLSAARVRRRSDALGRLGAHFLDVLGGLATLRAFGRAARQERELARVSDELRRATLSVLRQAFLSGLVLETMAAVGTALVAVPLGLELLDGRALLAPSLVVLVLTPEVFGPIRRASADFHASSEGLAAARRVLDVLDTADAQEPGAPHSGVAAAFGSTPVAAPAARGTEGLVARGLTVRRPGRDEPVLRDVALAIRPGERVALVGPSGAGKSSLLEAVVGLLPPSAGELSLHGVPQAEAPPGWWASQVAYLPQRPQLFSGSLRDNLELGAPPGGLPADLVAAAIRVAQLEEVAAALGGWDGPIGEGGERLSAGERQRVALARALCRGSASLVVLDEPTAHLDRATEARLLDALDGWLSERALLVATHRPELLTLVERVLVVADGQARPAPATAELVDAPSAASAATLIAPVGEGRAR</sequence>
<dbReference type="CDD" id="cd03228">
    <property type="entry name" value="ABCC_MRP_Like"/>
    <property type="match status" value="1"/>
</dbReference>
<keyword evidence="11" id="KW-1185">Reference proteome</keyword>
<evidence type="ECO:0000256" key="5">
    <source>
        <dbReference type="ARBA" id="ARBA00022989"/>
    </source>
</evidence>
<keyword evidence="6 7" id="KW-0472">Membrane</keyword>
<keyword evidence="2 7" id="KW-0812">Transmembrane</keyword>
<dbReference type="Pfam" id="PF00664">
    <property type="entry name" value="ABC_membrane"/>
    <property type="match status" value="1"/>
</dbReference>
<dbReference type="RefSeq" id="WP_377789739.1">
    <property type="nucleotide sequence ID" value="NZ_JBHLYQ010000082.1"/>
</dbReference>
<evidence type="ECO:0000256" key="2">
    <source>
        <dbReference type="ARBA" id="ARBA00022692"/>
    </source>
</evidence>
<dbReference type="InterPro" id="IPR017871">
    <property type="entry name" value="ABC_transporter-like_CS"/>
</dbReference>
<gene>
    <name evidence="10" type="primary">cydD</name>
    <name evidence="10" type="ORF">ACFFRE_08770</name>
</gene>
<evidence type="ECO:0000313" key="10">
    <source>
        <dbReference type="EMBL" id="MFC0082236.1"/>
    </source>
</evidence>
<proteinExistence type="predicted"/>
<dbReference type="InterPro" id="IPR027417">
    <property type="entry name" value="P-loop_NTPase"/>
</dbReference>
<reference evidence="10 11" key="1">
    <citation type="submission" date="2024-09" db="EMBL/GenBank/DDBJ databases">
        <authorList>
            <person name="Sun Q."/>
            <person name="Mori K."/>
        </authorList>
    </citation>
    <scope>NUCLEOTIDE SEQUENCE [LARGE SCALE GENOMIC DNA]</scope>
    <source>
        <strain evidence="10 11">JCM 15389</strain>
    </source>
</reference>
<accession>A0ABV6C3I2</accession>
<dbReference type="InterPro" id="IPR003439">
    <property type="entry name" value="ABC_transporter-like_ATP-bd"/>
</dbReference>
<feature type="non-terminal residue" evidence="10">
    <location>
        <position position="1"/>
    </location>
</feature>
<feature type="domain" description="ABC transporter" evidence="8">
    <location>
        <begin position="264"/>
        <end position="499"/>
    </location>
</feature>
<keyword evidence="4" id="KW-0067">ATP-binding</keyword>
<evidence type="ECO:0000256" key="1">
    <source>
        <dbReference type="ARBA" id="ARBA00004651"/>
    </source>
</evidence>
<keyword evidence="5 7" id="KW-1133">Transmembrane helix</keyword>
<dbReference type="InterPro" id="IPR039421">
    <property type="entry name" value="Type_1_exporter"/>
</dbReference>
<evidence type="ECO:0000259" key="8">
    <source>
        <dbReference type="PROSITE" id="PS50893"/>
    </source>
</evidence>
<dbReference type="NCBIfam" id="TIGR02857">
    <property type="entry name" value="CydD"/>
    <property type="match status" value="1"/>
</dbReference>
<dbReference type="SUPFAM" id="SSF52540">
    <property type="entry name" value="P-loop containing nucleoside triphosphate hydrolases"/>
    <property type="match status" value="1"/>
</dbReference>
<dbReference type="PANTHER" id="PTHR24221:SF590">
    <property type="entry name" value="COMPONENT LINKED WITH THE ASSEMBLY OF CYTOCHROME' TRANSPORT TRANSMEMBRANE ATP-BINDING PROTEIN ABC TRANSPORTER CYDD-RELATED"/>
    <property type="match status" value="1"/>
</dbReference>
<evidence type="ECO:0000256" key="4">
    <source>
        <dbReference type="ARBA" id="ARBA00022840"/>
    </source>
</evidence>
<dbReference type="SUPFAM" id="SSF90123">
    <property type="entry name" value="ABC transporter transmembrane region"/>
    <property type="match status" value="1"/>
</dbReference>
<evidence type="ECO:0000259" key="9">
    <source>
        <dbReference type="PROSITE" id="PS50929"/>
    </source>
</evidence>
<dbReference type="PANTHER" id="PTHR24221">
    <property type="entry name" value="ATP-BINDING CASSETTE SUB-FAMILY B"/>
    <property type="match status" value="1"/>
</dbReference>
<evidence type="ECO:0000313" key="11">
    <source>
        <dbReference type="Proteomes" id="UP001589788"/>
    </source>
</evidence>
<keyword evidence="3" id="KW-0547">Nucleotide-binding</keyword>
<evidence type="ECO:0000256" key="6">
    <source>
        <dbReference type="ARBA" id="ARBA00023136"/>
    </source>
</evidence>
<dbReference type="EMBL" id="JBHLYQ010000082">
    <property type="protein sequence ID" value="MFC0082236.1"/>
    <property type="molecule type" value="Genomic_DNA"/>
</dbReference>
<comment type="subcellular location">
    <subcellularLocation>
        <location evidence="1">Cell membrane</location>
        <topology evidence="1">Multi-pass membrane protein</topology>
    </subcellularLocation>
</comment>
<dbReference type="PROSITE" id="PS00211">
    <property type="entry name" value="ABC_TRANSPORTER_1"/>
    <property type="match status" value="1"/>
</dbReference>
<feature type="transmembrane region" description="Helical" evidence="7">
    <location>
        <begin position="153"/>
        <end position="173"/>
    </location>
</feature>
<comment type="caution">
    <text evidence="10">The sequence shown here is derived from an EMBL/GenBank/DDBJ whole genome shotgun (WGS) entry which is preliminary data.</text>
</comment>
<dbReference type="PROSITE" id="PS50893">
    <property type="entry name" value="ABC_TRANSPORTER_2"/>
    <property type="match status" value="1"/>
</dbReference>
<dbReference type="InterPro" id="IPR011527">
    <property type="entry name" value="ABC1_TM_dom"/>
</dbReference>
<dbReference type="InterPro" id="IPR014216">
    <property type="entry name" value="ABC_transptr_CydD"/>
</dbReference>
<organism evidence="10 11">
    <name type="scientific">Aciditerrimonas ferrireducens</name>
    <dbReference type="NCBI Taxonomy" id="667306"/>
    <lineage>
        <taxon>Bacteria</taxon>
        <taxon>Bacillati</taxon>
        <taxon>Actinomycetota</taxon>
        <taxon>Acidimicrobiia</taxon>
        <taxon>Acidimicrobiales</taxon>
        <taxon>Acidimicrobiaceae</taxon>
        <taxon>Aciditerrimonas</taxon>
    </lineage>
</organism>
<feature type="domain" description="ABC transmembrane type-1" evidence="9">
    <location>
        <begin position="1"/>
        <end position="215"/>
    </location>
</feature>
<evidence type="ECO:0000256" key="7">
    <source>
        <dbReference type="SAM" id="Phobius"/>
    </source>
</evidence>
<dbReference type="InterPro" id="IPR036640">
    <property type="entry name" value="ABC1_TM_sf"/>
</dbReference>
<dbReference type="PROSITE" id="PS50929">
    <property type="entry name" value="ABC_TM1F"/>
    <property type="match status" value="1"/>
</dbReference>
<dbReference type="InterPro" id="IPR003593">
    <property type="entry name" value="AAA+_ATPase"/>
</dbReference>
<dbReference type="CDD" id="cd18584">
    <property type="entry name" value="ABC_6TM_AarD_CydD"/>
    <property type="match status" value="1"/>
</dbReference>
<dbReference type="Gene3D" id="3.40.50.300">
    <property type="entry name" value="P-loop containing nucleotide triphosphate hydrolases"/>
    <property type="match status" value="1"/>
</dbReference>
<evidence type="ECO:0000256" key="3">
    <source>
        <dbReference type="ARBA" id="ARBA00022741"/>
    </source>
</evidence>
<dbReference type="Pfam" id="PF00005">
    <property type="entry name" value="ABC_tran"/>
    <property type="match status" value="1"/>
</dbReference>
<dbReference type="SMART" id="SM00382">
    <property type="entry name" value="AAA"/>
    <property type="match status" value="1"/>
</dbReference>
<name>A0ABV6C3I2_9ACTN</name>
<dbReference type="Gene3D" id="1.20.1560.10">
    <property type="entry name" value="ABC transporter type 1, transmembrane domain"/>
    <property type="match status" value="1"/>
</dbReference>
<dbReference type="Proteomes" id="UP001589788">
    <property type="component" value="Unassembled WGS sequence"/>
</dbReference>